<protein>
    <submittedName>
        <fullName evidence="1">Uncharacterized protein</fullName>
    </submittedName>
</protein>
<evidence type="ECO:0000313" key="2">
    <source>
        <dbReference type="Proteomes" id="UP000322699"/>
    </source>
</evidence>
<gene>
    <name evidence="1" type="ORF">LF1_42080</name>
</gene>
<dbReference type="AlphaFoldDB" id="A0A5B1CQJ0"/>
<comment type="caution">
    <text evidence="1">The sequence shown here is derived from an EMBL/GenBank/DDBJ whole genome shotgun (WGS) entry which is preliminary data.</text>
</comment>
<evidence type="ECO:0000313" key="1">
    <source>
        <dbReference type="EMBL" id="KAA1261653.1"/>
    </source>
</evidence>
<accession>A0A5B1CQJ0</accession>
<keyword evidence="2" id="KW-1185">Reference proteome</keyword>
<organism evidence="1 2">
    <name type="scientific">Rubripirellula obstinata</name>
    <dbReference type="NCBI Taxonomy" id="406547"/>
    <lineage>
        <taxon>Bacteria</taxon>
        <taxon>Pseudomonadati</taxon>
        <taxon>Planctomycetota</taxon>
        <taxon>Planctomycetia</taxon>
        <taxon>Pirellulales</taxon>
        <taxon>Pirellulaceae</taxon>
        <taxon>Rubripirellula</taxon>
    </lineage>
</organism>
<name>A0A5B1CQJ0_9BACT</name>
<proteinExistence type="predicted"/>
<dbReference type="EMBL" id="VRLW01000001">
    <property type="protein sequence ID" value="KAA1261653.1"/>
    <property type="molecule type" value="Genomic_DNA"/>
</dbReference>
<sequence>MPLAGAEESVAVGLKPGDPLGTFRVIKIAGAKDDGVEVGQSLCYRCRYGSNPIVMVFARKASTEIDSLIGVLEKSVEKSLETQQMQRLCAFVVLVGQDRSELNESAVALIQRTGAEMIPAVVTEDATSGPLDYQLSSANDVTVVVAKDSQVVAVETFGIEKIEPKRISDHIDAMLAP</sequence>
<reference evidence="1 2" key="1">
    <citation type="submission" date="2019-08" db="EMBL/GenBank/DDBJ databases">
        <title>Deep-cultivation of Planctomycetes and their phenomic and genomic characterization uncovers novel biology.</title>
        <authorList>
            <person name="Wiegand S."/>
            <person name="Jogler M."/>
            <person name="Boedeker C."/>
            <person name="Pinto D."/>
            <person name="Vollmers J."/>
            <person name="Rivas-Marin E."/>
            <person name="Kohn T."/>
            <person name="Peeters S.H."/>
            <person name="Heuer A."/>
            <person name="Rast P."/>
            <person name="Oberbeckmann S."/>
            <person name="Bunk B."/>
            <person name="Jeske O."/>
            <person name="Meyerdierks A."/>
            <person name="Storesund J.E."/>
            <person name="Kallscheuer N."/>
            <person name="Luecker S."/>
            <person name="Lage O.M."/>
            <person name="Pohl T."/>
            <person name="Merkel B.J."/>
            <person name="Hornburger P."/>
            <person name="Mueller R.-W."/>
            <person name="Bruemmer F."/>
            <person name="Labrenz M."/>
            <person name="Spormann A.M."/>
            <person name="Op Den Camp H."/>
            <person name="Overmann J."/>
            <person name="Amann R."/>
            <person name="Jetten M.S.M."/>
            <person name="Mascher T."/>
            <person name="Medema M.H."/>
            <person name="Devos D.P."/>
            <person name="Kaster A.-K."/>
            <person name="Ovreas L."/>
            <person name="Rohde M."/>
            <person name="Galperin M.Y."/>
            <person name="Jogler C."/>
        </authorList>
    </citation>
    <scope>NUCLEOTIDE SEQUENCE [LARGE SCALE GENOMIC DNA]</scope>
    <source>
        <strain evidence="1 2">LF1</strain>
    </source>
</reference>
<dbReference type="Proteomes" id="UP000322699">
    <property type="component" value="Unassembled WGS sequence"/>
</dbReference>